<gene>
    <name evidence="2" type="ORF">EDC27_1417</name>
</gene>
<dbReference type="InterPro" id="IPR052911">
    <property type="entry name" value="Corrinoid_activation_enz"/>
</dbReference>
<dbReference type="RefSeq" id="WP_123289909.1">
    <property type="nucleotide sequence ID" value="NZ_RJVA01000011.1"/>
</dbReference>
<protein>
    <submittedName>
        <fullName evidence="2">4Fe-4S binding protein</fullName>
    </submittedName>
</protein>
<dbReference type="PANTHER" id="PTHR42895:SF1">
    <property type="entry name" value="IRON-SULFUR CLUSTER PROTEIN"/>
    <property type="match status" value="1"/>
</dbReference>
<organism evidence="2 3">
    <name type="scientific">Desulfosoma caldarium</name>
    <dbReference type="NCBI Taxonomy" id="610254"/>
    <lineage>
        <taxon>Bacteria</taxon>
        <taxon>Pseudomonadati</taxon>
        <taxon>Thermodesulfobacteriota</taxon>
        <taxon>Syntrophobacteria</taxon>
        <taxon>Syntrophobacterales</taxon>
        <taxon>Syntrophobacteraceae</taxon>
        <taxon>Desulfosoma</taxon>
    </lineage>
</organism>
<keyword evidence="3" id="KW-1185">Reference proteome</keyword>
<dbReference type="Gene3D" id="3.30.70.20">
    <property type="match status" value="1"/>
</dbReference>
<dbReference type="EMBL" id="RJVA01000011">
    <property type="protein sequence ID" value="ROQ93401.1"/>
    <property type="molecule type" value="Genomic_DNA"/>
</dbReference>
<reference evidence="2 3" key="1">
    <citation type="submission" date="2018-11" db="EMBL/GenBank/DDBJ databases">
        <title>Genomic Encyclopedia of Type Strains, Phase IV (KMG-IV): sequencing the most valuable type-strain genomes for metagenomic binning, comparative biology and taxonomic classification.</title>
        <authorList>
            <person name="Goeker M."/>
        </authorList>
    </citation>
    <scope>NUCLEOTIDE SEQUENCE [LARGE SCALE GENOMIC DNA]</scope>
    <source>
        <strain evidence="2 3">DSM 22027</strain>
    </source>
</reference>
<evidence type="ECO:0000259" key="1">
    <source>
        <dbReference type="PROSITE" id="PS51379"/>
    </source>
</evidence>
<name>A0A3N1UZW5_9BACT</name>
<feature type="domain" description="4Fe-4S ferredoxin-type" evidence="1">
    <location>
        <begin position="6"/>
        <end position="35"/>
    </location>
</feature>
<comment type="caution">
    <text evidence="2">The sequence shown here is derived from an EMBL/GenBank/DDBJ whole genome shotgun (WGS) entry which is preliminary data.</text>
</comment>
<evidence type="ECO:0000313" key="3">
    <source>
        <dbReference type="Proteomes" id="UP000276223"/>
    </source>
</evidence>
<accession>A0A3N1UZW5</accession>
<dbReference type="Proteomes" id="UP000276223">
    <property type="component" value="Unassembled WGS sequence"/>
</dbReference>
<dbReference type="PANTHER" id="PTHR42895">
    <property type="entry name" value="IRON-SULFUR CLUSTER-BINDING PROTEIN-RELATED"/>
    <property type="match status" value="1"/>
</dbReference>
<dbReference type="InterPro" id="IPR017896">
    <property type="entry name" value="4Fe4S_Fe-S-bd"/>
</dbReference>
<proteinExistence type="predicted"/>
<dbReference type="SUPFAM" id="SSF54862">
    <property type="entry name" value="4Fe-4S ferredoxins"/>
    <property type="match status" value="1"/>
</dbReference>
<feature type="domain" description="4Fe-4S ferredoxin-type" evidence="1">
    <location>
        <begin position="36"/>
        <end position="65"/>
    </location>
</feature>
<dbReference type="PROSITE" id="PS51379">
    <property type="entry name" value="4FE4S_FER_2"/>
    <property type="match status" value="2"/>
</dbReference>
<sequence length="261" mass="28384">MKVIRKIIEIDPDRCDGCGQCVISCAEGAIEIIDGKATLVSEAYCDGLGACLGECPQGALKLVEREAEDFDPEAVEHYLEHKHAGQAAKARTFHAVPQCPSHQIHMLKKEPAPFHNPNPASTASALSHWPVQIRLIPPDAPFLQEANLLVAADCTAVAVPNFHEKFLNGRVVMIGCPKFDNIMDYAERFAKIFAHNAIRRVTVLSMEVPCCSALLGVVRKGMENAGKKVPLEEVVVGIQGDVLETRTIIPDNSPQTSSNQD</sequence>
<dbReference type="OrthoDB" id="9795268at2"/>
<evidence type="ECO:0000313" key="2">
    <source>
        <dbReference type="EMBL" id="ROQ93401.1"/>
    </source>
</evidence>
<dbReference type="AlphaFoldDB" id="A0A3N1UZW5"/>
<dbReference type="Pfam" id="PF12837">
    <property type="entry name" value="Fer4_6"/>
    <property type="match status" value="1"/>
</dbReference>